<comment type="subcellular location">
    <subcellularLocation>
        <location evidence="1 19">Cytoplasm</location>
    </subcellularLocation>
</comment>
<dbReference type="SUPFAM" id="SSF52402">
    <property type="entry name" value="Adenine nucleotide alpha hydrolases-like"/>
    <property type="match status" value="1"/>
</dbReference>
<comment type="pathway">
    <text evidence="2 19">Cofactor biosynthesis; thiamine diphosphate biosynthesis.</text>
</comment>
<dbReference type="HAMAP" id="MF_00021">
    <property type="entry name" value="ThiI"/>
    <property type="match status" value="1"/>
</dbReference>
<evidence type="ECO:0000256" key="15">
    <source>
        <dbReference type="ARBA" id="ARBA00071867"/>
    </source>
</evidence>
<dbReference type="NCBIfam" id="TIGR00342">
    <property type="entry name" value="tRNA uracil 4-sulfurtransferase ThiI"/>
    <property type="match status" value="1"/>
</dbReference>
<evidence type="ECO:0000256" key="2">
    <source>
        <dbReference type="ARBA" id="ARBA00004948"/>
    </source>
</evidence>
<dbReference type="Proteomes" id="UP000184016">
    <property type="component" value="Unassembled WGS sequence"/>
</dbReference>
<evidence type="ECO:0000256" key="8">
    <source>
        <dbReference type="ARBA" id="ARBA00022884"/>
    </source>
</evidence>
<dbReference type="Gene3D" id="3.30.2130.30">
    <property type="match status" value="1"/>
</dbReference>
<dbReference type="CDD" id="cd11716">
    <property type="entry name" value="THUMP_ThiI"/>
    <property type="match status" value="1"/>
</dbReference>
<dbReference type="InterPro" id="IPR004114">
    <property type="entry name" value="THUMP_dom"/>
</dbReference>
<evidence type="ECO:0000256" key="13">
    <source>
        <dbReference type="ARBA" id="ARBA00061472"/>
    </source>
</evidence>
<dbReference type="FunFam" id="3.40.50.620:FF:000053">
    <property type="entry name" value="Probable tRNA sulfurtransferase"/>
    <property type="match status" value="1"/>
</dbReference>
<protein>
    <recommendedName>
        <fullName evidence="15 19">Probable tRNA sulfurtransferase</fullName>
        <ecNumber evidence="14 19">2.8.1.4</ecNumber>
    </recommendedName>
    <alternativeName>
        <fullName evidence="16 19">Sulfur carrier protein ThiS sulfurtransferase</fullName>
    </alternativeName>
    <alternativeName>
        <fullName evidence="17 19">Thiamine biosynthesis protein ThiI</fullName>
    </alternativeName>
    <alternativeName>
        <fullName evidence="18 19">tRNA 4-thiouridine synthase</fullName>
    </alternativeName>
</protein>
<keyword evidence="6 19" id="KW-0547">Nucleotide-binding</keyword>
<dbReference type="GO" id="GO:0002937">
    <property type="term" value="P:tRNA 4-thiouridine biosynthesis"/>
    <property type="evidence" value="ECO:0007669"/>
    <property type="project" value="TreeGrafter"/>
</dbReference>
<dbReference type="GO" id="GO:0052837">
    <property type="term" value="P:thiazole biosynthetic process"/>
    <property type="evidence" value="ECO:0007669"/>
    <property type="project" value="TreeGrafter"/>
</dbReference>
<comment type="catalytic activity">
    <reaction evidence="11 19">
        <text>[ThiS sulfur-carrier protein]-C-terminal Gly-Gly-AMP + S-sulfanyl-L-cysteinyl-[cysteine desulfurase] + AH2 = [ThiS sulfur-carrier protein]-C-terminal-Gly-aminoethanethioate + L-cysteinyl-[cysteine desulfurase] + A + AMP + 2 H(+)</text>
        <dbReference type="Rhea" id="RHEA:43340"/>
        <dbReference type="Rhea" id="RHEA-COMP:12157"/>
        <dbReference type="Rhea" id="RHEA-COMP:12158"/>
        <dbReference type="Rhea" id="RHEA-COMP:12910"/>
        <dbReference type="Rhea" id="RHEA-COMP:19908"/>
        <dbReference type="ChEBI" id="CHEBI:13193"/>
        <dbReference type="ChEBI" id="CHEBI:15378"/>
        <dbReference type="ChEBI" id="CHEBI:17499"/>
        <dbReference type="ChEBI" id="CHEBI:29950"/>
        <dbReference type="ChEBI" id="CHEBI:61963"/>
        <dbReference type="ChEBI" id="CHEBI:90618"/>
        <dbReference type="ChEBI" id="CHEBI:232372"/>
        <dbReference type="ChEBI" id="CHEBI:456215"/>
    </reaction>
</comment>
<dbReference type="Gene3D" id="3.40.50.620">
    <property type="entry name" value="HUPs"/>
    <property type="match status" value="1"/>
</dbReference>
<dbReference type="InterPro" id="IPR049962">
    <property type="entry name" value="THUMP_ThiI"/>
</dbReference>
<evidence type="ECO:0000256" key="9">
    <source>
        <dbReference type="ARBA" id="ARBA00022977"/>
    </source>
</evidence>
<evidence type="ECO:0000256" key="3">
    <source>
        <dbReference type="ARBA" id="ARBA00022490"/>
    </source>
</evidence>
<feature type="binding site" evidence="19">
    <location>
        <position position="267"/>
    </location>
    <ligand>
        <name>ATP</name>
        <dbReference type="ChEBI" id="CHEBI:30616"/>
    </ligand>
</feature>
<feature type="binding site" evidence="19">
    <location>
        <position position="289"/>
    </location>
    <ligand>
        <name>ATP</name>
        <dbReference type="ChEBI" id="CHEBI:30616"/>
    </ligand>
</feature>
<keyword evidence="9 19" id="KW-0784">Thiamine biosynthesis</keyword>
<dbReference type="UniPathway" id="UPA00060"/>
<dbReference type="InterPro" id="IPR050102">
    <property type="entry name" value="tRNA_sulfurtransferase_ThiI"/>
</dbReference>
<dbReference type="InterPro" id="IPR049961">
    <property type="entry name" value="ThiI_N"/>
</dbReference>
<gene>
    <name evidence="19" type="primary">thiI</name>
    <name evidence="21" type="ORF">SAMN05443507_10923</name>
</gene>
<dbReference type="RefSeq" id="WP_072873756.1">
    <property type="nucleotide sequence ID" value="NZ_FRAF01000009.1"/>
</dbReference>
<evidence type="ECO:0000256" key="16">
    <source>
        <dbReference type="ARBA" id="ARBA00075337"/>
    </source>
</evidence>
<evidence type="ECO:0000256" key="5">
    <source>
        <dbReference type="ARBA" id="ARBA00022679"/>
    </source>
</evidence>
<dbReference type="Pfam" id="PF22025">
    <property type="entry name" value="ThiI_fer"/>
    <property type="match status" value="1"/>
</dbReference>
<dbReference type="AlphaFoldDB" id="A0A1M6Q134"/>
<dbReference type="InterPro" id="IPR020536">
    <property type="entry name" value="ThiI_AANH"/>
</dbReference>
<evidence type="ECO:0000256" key="1">
    <source>
        <dbReference type="ARBA" id="ARBA00004496"/>
    </source>
</evidence>
<dbReference type="GO" id="GO:0000049">
    <property type="term" value="F:tRNA binding"/>
    <property type="evidence" value="ECO:0007669"/>
    <property type="project" value="UniProtKB-UniRule"/>
</dbReference>
<evidence type="ECO:0000256" key="14">
    <source>
        <dbReference type="ARBA" id="ARBA00066827"/>
    </source>
</evidence>
<dbReference type="EC" id="2.8.1.4" evidence="14 19"/>
<dbReference type="PANTHER" id="PTHR43209">
    <property type="entry name" value="TRNA SULFURTRANSFERASE"/>
    <property type="match status" value="1"/>
</dbReference>
<keyword evidence="4 19" id="KW-0820">tRNA-binding</keyword>
<evidence type="ECO:0000313" key="21">
    <source>
        <dbReference type="EMBL" id="SHK13883.1"/>
    </source>
</evidence>
<dbReference type="EMBL" id="FRAF01000009">
    <property type="protein sequence ID" value="SHK13883.1"/>
    <property type="molecule type" value="Genomic_DNA"/>
</dbReference>
<evidence type="ECO:0000256" key="6">
    <source>
        <dbReference type="ARBA" id="ARBA00022741"/>
    </source>
</evidence>
<evidence type="ECO:0000313" key="22">
    <source>
        <dbReference type="Proteomes" id="UP000184016"/>
    </source>
</evidence>
<dbReference type="GO" id="GO:0005524">
    <property type="term" value="F:ATP binding"/>
    <property type="evidence" value="ECO:0007669"/>
    <property type="project" value="UniProtKB-UniRule"/>
</dbReference>
<dbReference type="GO" id="GO:0140741">
    <property type="term" value="F:tRNA-uracil-4 sulfurtransferase activity"/>
    <property type="evidence" value="ECO:0007669"/>
    <property type="project" value="UniProtKB-EC"/>
</dbReference>
<evidence type="ECO:0000256" key="18">
    <source>
        <dbReference type="ARBA" id="ARBA00080570"/>
    </source>
</evidence>
<keyword evidence="22" id="KW-1185">Reference proteome</keyword>
<comment type="function">
    <text evidence="12 19">Catalyzes the ATP-dependent transfer of a sulfur to tRNA to produce 4-thiouridine in position 8 of tRNAs, which functions as a near-UV photosensor. Also catalyzes the transfer of sulfur to the sulfur carrier protein ThiS, forming ThiS-thiocarboxylate. This is a step in the synthesis of thiazole, in the thiamine biosynthesis pathway. The sulfur is donated as persulfide by IscS.</text>
</comment>
<comment type="catalytic activity">
    <reaction evidence="10 19">
        <text>[ThiI sulfur-carrier protein]-S-sulfanyl-L-cysteine + a uridine in tRNA + 2 reduced [2Fe-2S]-[ferredoxin] + ATP + H(+) = [ThiI sulfur-carrier protein]-L-cysteine + a 4-thiouridine in tRNA + 2 oxidized [2Fe-2S]-[ferredoxin] + AMP + diphosphate</text>
        <dbReference type="Rhea" id="RHEA:24176"/>
        <dbReference type="Rhea" id="RHEA-COMP:10000"/>
        <dbReference type="Rhea" id="RHEA-COMP:10001"/>
        <dbReference type="Rhea" id="RHEA-COMP:13337"/>
        <dbReference type="Rhea" id="RHEA-COMP:13338"/>
        <dbReference type="Rhea" id="RHEA-COMP:13339"/>
        <dbReference type="Rhea" id="RHEA-COMP:13340"/>
        <dbReference type="ChEBI" id="CHEBI:15378"/>
        <dbReference type="ChEBI" id="CHEBI:29950"/>
        <dbReference type="ChEBI" id="CHEBI:30616"/>
        <dbReference type="ChEBI" id="CHEBI:33019"/>
        <dbReference type="ChEBI" id="CHEBI:33737"/>
        <dbReference type="ChEBI" id="CHEBI:33738"/>
        <dbReference type="ChEBI" id="CHEBI:61963"/>
        <dbReference type="ChEBI" id="CHEBI:65315"/>
        <dbReference type="ChEBI" id="CHEBI:136798"/>
        <dbReference type="ChEBI" id="CHEBI:456215"/>
        <dbReference type="EC" id="2.8.1.4"/>
    </reaction>
</comment>
<dbReference type="InterPro" id="IPR054173">
    <property type="entry name" value="ThiI_fer"/>
</dbReference>
<dbReference type="InterPro" id="IPR003720">
    <property type="entry name" value="tRNA_STrfase"/>
</dbReference>
<dbReference type="InterPro" id="IPR014729">
    <property type="entry name" value="Rossmann-like_a/b/a_fold"/>
</dbReference>
<dbReference type="GO" id="GO:0009229">
    <property type="term" value="P:thiamine diphosphate biosynthetic process"/>
    <property type="evidence" value="ECO:0007669"/>
    <property type="project" value="UniProtKB-UniRule"/>
</dbReference>
<dbReference type="SUPFAM" id="SSF143437">
    <property type="entry name" value="THUMP domain-like"/>
    <property type="match status" value="1"/>
</dbReference>
<evidence type="ECO:0000256" key="10">
    <source>
        <dbReference type="ARBA" id="ARBA00050570"/>
    </source>
</evidence>
<dbReference type="SMART" id="SM00981">
    <property type="entry name" value="THUMP"/>
    <property type="match status" value="1"/>
</dbReference>
<reference evidence="22" key="1">
    <citation type="submission" date="2016-11" db="EMBL/GenBank/DDBJ databases">
        <authorList>
            <person name="Varghese N."/>
            <person name="Submissions S."/>
        </authorList>
    </citation>
    <scope>NUCLEOTIDE SEQUENCE [LARGE SCALE GENOMIC DNA]</scope>
    <source>
        <strain evidence="22">USBA-503</strain>
    </source>
</reference>
<dbReference type="GO" id="GO:0005829">
    <property type="term" value="C:cytosol"/>
    <property type="evidence" value="ECO:0007669"/>
    <property type="project" value="TreeGrafter"/>
</dbReference>
<dbReference type="GO" id="GO:0004810">
    <property type="term" value="F:CCA tRNA nucleotidyltransferase activity"/>
    <property type="evidence" value="ECO:0007669"/>
    <property type="project" value="InterPro"/>
</dbReference>
<name>A0A1M6Q134_9BACL</name>
<comment type="similarity">
    <text evidence="13 19">Belongs to the ThiI family.</text>
</comment>
<feature type="binding site" evidence="19">
    <location>
        <begin position="210"/>
        <end position="211"/>
    </location>
    <ligand>
        <name>ATP</name>
        <dbReference type="ChEBI" id="CHEBI:30616"/>
    </ligand>
</feature>
<feature type="domain" description="THUMP" evidence="20">
    <location>
        <begin position="60"/>
        <end position="167"/>
    </location>
</feature>
<proteinExistence type="inferred from homology"/>
<evidence type="ECO:0000256" key="11">
    <source>
        <dbReference type="ARBA" id="ARBA00052330"/>
    </source>
</evidence>
<dbReference type="Pfam" id="PF02568">
    <property type="entry name" value="ThiI"/>
    <property type="match status" value="1"/>
</dbReference>
<dbReference type="GO" id="GO:0009228">
    <property type="term" value="P:thiamine biosynthetic process"/>
    <property type="evidence" value="ECO:0007669"/>
    <property type="project" value="UniProtKB-KW"/>
</dbReference>
<organism evidence="21 22">
    <name type="scientific">Alicyclobacillus tolerans</name>
    <dbReference type="NCBI Taxonomy" id="90970"/>
    <lineage>
        <taxon>Bacteria</taxon>
        <taxon>Bacillati</taxon>
        <taxon>Bacillota</taxon>
        <taxon>Bacilli</taxon>
        <taxon>Bacillales</taxon>
        <taxon>Alicyclobacillaceae</taxon>
        <taxon>Alicyclobacillus</taxon>
    </lineage>
</organism>
<keyword evidence="3 19" id="KW-0963">Cytoplasm</keyword>
<keyword evidence="5 19" id="KW-0808">Transferase</keyword>
<evidence type="ECO:0000256" key="4">
    <source>
        <dbReference type="ARBA" id="ARBA00022555"/>
    </source>
</evidence>
<evidence type="ECO:0000259" key="20">
    <source>
        <dbReference type="PROSITE" id="PS51165"/>
    </source>
</evidence>
<sequence>MNEVVLLIRYGEIANKGNNRSQFERLLQQRIQTQLFEFANVRVSRLSGRMVVRCSRQDLPKIERELHKVFGIVGMARAISVPLQYQTILQASREYAIEELSGDRFTTFKVEVKRANKQFPVQSQELARQIGGEMLRANSRLQVDVHHPDIEFHVELRENEAFLYHHSIPGLGGLPTGMSGRAGLLLSGGIDSPLAGWYALKRGLEILPIHFHSQPFTSERAMQKVWTLAGKLAAFGAETTLYTLSVTEIQAAIRRECPSMLHTILLRRMMLRLAEAVCREEQCLALVSGDSLGQVASQTLEALYAQDEVLHMPIFRPLIMMDKVQIIDEARKIGTYETSILPYDDCCTLFAPKNPKTRPSLFEIQRAEAHLSIEDLLKDALATTEKRSICSID</sequence>
<dbReference type="OrthoDB" id="9773948at2"/>
<dbReference type="STRING" id="1830138.SAMN05443507_10923"/>
<keyword evidence="7 19" id="KW-0067">ATP-binding</keyword>
<evidence type="ECO:0000256" key="12">
    <source>
        <dbReference type="ARBA" id="ARBA00058382"/>
    </source>
</evidence>
<evidence type="ECO:0000256" key="17">
    <source>
        <dbReference type="ARBA" id="ARBA00077849"/>
    </source>
</evidence>
<evidence type="ECO:0000256" key="19">
    <source>
        <dbReference type="HAMAP-Rule" id="MF_00021"/>
    </source>
</evidence>
<accession>A0A1M6Q134</accession>
<dbReference type="Pfam" id="PF02926">
    <property type="entry name" value="THUMP"/>
    <property type="match status" value="1"/>
</dbReference>
<keyword evidence="8 19" id="KW-0694">RNA-binding</keyword>
<dbReference type="CDD" id="cd01712">
    <property type="entry name" value="PPase_ThiI"/>
    <property type="match status" value="1"/>
</dbReference>
<dbReference type="PANTHER" id="PTHR43209:SF1">
    <property type="entry name" value="TRNA SULFURTRANSFERASE"/>
    <property type="match status" value="1"/>
</dbReference>
<dbReference type="PROSITE" id="PS51165">
    <property type="entry name" value="THUMP"/>
    <property type="match status" value="1"/>
</dbReference>
<feature type="binding site" evidence="19">
    <location>
        <begin position="185"/>
        <end position="186"/>
    </location>
    <ligand>
        <name>ATP</name>
        <dbReference type="ChEBI" id="CHEBI:30616"/>
    </ligand>
</feature>
<feature type="binding site" evidence="19">
    <location>
        <position position="298"/>
    </location>
    <ligand>
        <name>ATP</name>
        <dbReference type="ChEBI" id="CHEBI:30616"/>
    </ligand>
</feature>
<evidence type="ECO:0000256" key="7">
    <source>
        <dbReference type="ARBA" id="ARBA00022840"/>
    </source>
</evidence>